<keyword evidence="2" id="KW-1185">Reference proteome</keyword>
<accession>A0A8X6WNS3</accession>
<evidence type="ECO:0000313" key="2">
    <source>
        <dbReference type="Proteomes" id="UP000886998"/>
    </source>
</evidence>
<organism evidence="1 2">
    <name type="scientific">Trichonephila inaurata madagascariensis</name>
    <dbReference type="NCBI Taxonomy" id="2747483"/>
    <lineage>
        <taxon>Eukaryota</taxon>
        <taxon>Metazoa</taxon>
        <taxon>Ecdysozoa</taxon>
        <taxon>Arthropoda</taxon>
        <taxon>Chelicerata</taxon>
        <taxon>Arachnida</taxon>
        <taxon>Araneae</taxon>
        <taxon>Araneomorphae</taxon>
        <taxon>Entelegynae</taxon>
        <taxon>Araneoidea</taxon>
        <taxon>Nephilidae</taxon>
        <taxon>Trichonephila</taxon>
        <taxon>Trichonephila inaurata</taxon>
    </lineage>
</organism>
<dbReference type="Proteomes" id="UP000886998">
    <property type="component" value="Unassembled WGS sequence"/>
</dbReference>
<dbReference type="OrthoDB" id="8963520at2759"/>
<evidence type="ECO:0000313" key="1">
    <source>
        <dbReference type="EMBL" id="GFY37634.1"/>
    </source>
</evidence>
<proteinExistence type="predicted"/>
<gene>
    <name evidence="1" type="ORF">TNIN_145561</name>
</gene>
<dbReference type="EMBL" id="BMAV01000393">
    <property type="protein sequence ID" value="GFY37634.1"/>
    <property type="molecule type" value="Genomic_DNA"/>
</dbReference>
<comment type="caution">
    <text evidence="1">The sequence shown here is derived from an EMBL/GenBank/DDBJ whole genome shotgun (WGS) entry which is preliminary data.</text>
</comment>
<dbReference type="AlphaFoldDB" id="A0A8X6WNS3"/>
<reference evidence="1" key="1">
    <citation type="submission" date="2020-08" db="EMBL/GenBank/DDBJ databases">
        <title>Multicomponent nature underlies the extraordinary mechanical properties of spider dragline silk.</title>
        <authorList>
            <person name="Kono N."/>
            <person name="Nakamura H."/>
            <person name="Mori M."/>
            <person name="Yoshida Y."/>
            <person name="Ohtoshi R."/>
            <person name="Malay A.D."/>
            <person name="Moran D.A.P."/>
            <person name="Tomita M."/>
            <person name="Numata K."/>
            <person name="Arakawa K."/>
        </authorList>
    </citation>
    <scope>NUCLEOTIDE SEQUENCE</scope>
</reference>
<sequence length="85" mass="9385">MVTSWRVDSAHKLVSFEQTDQAGLASFLQSHDGRALESKIGFEILSDFSLTNPGKAEVYGLQQLGGFLVTTDFQRLFRACNDEAS</sequence>
<protein>
    <submittedName>
        <fullName evidence="1">Uncharacterized protein</fullName>
    </submittedName>
</protein>
<name>A0A8X6WNS3_9ARAC</name>